<keyword evidence="1" id="KW-0812">Transmembrane</keyword>
<evidence type="ECO:0000313" key="3">
    <source>
        <dbReference type="EMBL" id="CAB3384503.1"/>
    </source>
</evidence>
<protein>
    <recommendedName>
        <fullName evidence="2">DUF7027 domain-containing protein</fullName>
    </recommendedName>
</protein>
<sequence>MQLYFSWGFIVGMVSANSDQNENNFTVITEGLAVIFSVLLLLPVLLIVGILKHKYCLMVPWLVVGWIKACSCIVIFIPVAFMPNNTTLRVFYTLSAIFSYCVSTYSLFPVCSCFKQMKYQSLVAEADVAGLQRGVNEMWSRTASIAMLVEEDGKSDEQFPKTGQKV</sequence>
<dbReference type="InterPro" id="IPR054291">
    <property type="entry name" value="DUF7027"/>
</dbReference>
<evidence type="ECO:0000313" key="4">
    <source>
        <dbReference type="Proteomes" id="UP000494165"/>
    </source>
</evidence>
<keyword evidence="4" id="KW-1185">Reference proteome</keyword>
<keyword evidence="1" id="KW-1133">Transmembrane helix</keyword>
<feature type="transmembrane region" description="Helical" evidence="1">
    <location>
        <begin position="32"/>
        <end position="51"/>
    </location>
</feature>
<evidence type="ECO:0000259" key="2">
    <source>
        <dbReference type="Pfam" id="PF22954"/>
    </source>
</evidence>
<dbReference type="Proteomes" id="UP000494165">
    <property type="component" value="Unassembled WGS sequence"/>
</dbReference>
<dbReference type="EMBL" id="CADEPI010000354">
    <property type="protein sequence ID" value="CAB3384503.1"/>
    <property type="molecule type" value="Genomic_DNA"/>
</dbReference>
<feature type="transmembrane region" description="Helical" evidence="1">
    <location>
        <begin position="87"/>
        <end position="108"/>
    </location>
</feature>
<feature type="domain" description="DUF7027" evidence="2">
    <location>
        <begin position="11"/>
        <end position="83"/>
    </location>
</feature>
<organism evidence="3 4">
    <name type="scientific">Cloeon dipterum</name>
    <dbReference type="NCBI Taxonomy" id="197152"/>
    <lineage>
        <taxon>Eukaryota</taxon>
        <taxon>Metazoa</taxon>
        <taxon>Ecdysozoa</taxon>
        <taxon>Arthropoda</taxon>
        <taxon>Hexapoda</taxon>
        <taxon>Insecta</taxon>
        <taxon>Pterygota</taxon>
        <taxon>Palaeoptera</taxon>
        <taxon>Ephemeroptera</taxon>
        <taxon>Pisciforma</taxon>
        <taxon>Baetidae</taxon>
        <taxon>Cloeon</taxon>
    </lineage>
</organism>
<reference evidence="3 4" key="1">
    <citation type="submission" date="2020-04" db="EMBL/GenBank/DDBJ databases">
        <authorList>
            <person name="Alioto T."/>
            <person name="Alioto T."/>
            <person name="Gomez Garrido J."/>
        </authorList>
    </citation>
    <scope>NUCLEOTIDE SEQUENCE [LARGE SCALE GENOMIC DNA]</scope>
</reference>
<gene>
    <name evidence="3" type="ORF">CLODIP_2_CD13671</name>
</gene>
<dbReference type="Pfam" id="PF22954">
    <property type="entry name" value="DUF7027"/>
    <property type="match status" value="1"/>
</dbReference>
<keyword evidence="1" id="KW-0472">Membrane</keyword>
<accession>A0A8S1DQ10</accession>
<comment type="caution">
    <text evidence="3">The sequence shown here is derived from an EMBL/GenBank/DDBJ whole genome shotgun (WGS) entry which is preliminary data.</text>
</comment>
<name>A0A8S1DQ10_9INSE</name>
<dbReference type="AlphaFoldDB" id="A0A8S1DQ10"/>
<evidence type="ECO:0000256" key="1">
    <source>
        <dbReference type="SAM" id="Phobius"/>
    </source>
</evidence>
<feature type="transmembrane region" description="Helical" evidence="1">
    <location>
        <begin position="58"/>
        <end position="81"/>
    </location>
</feature>
<proteinExistence type="predicted"/>